<evidence type="ECO:0000256" key="1">
    <source>
        <dbReference type="SAM" id="MobiDB-lite"/>
    </source>
</evidence>
<proteinExistence type="predicted"/>
<reference evidence="2" key="1">
    <citation type="journal article" date="2020" name="Stud. Mycol.">
        <title>101 Dothideomycetes genomes: a test case for predicting lifestyles and emergence of pathogens.</title>
        <authorList>
            <person name="Haridas S."/>
            <person name="Albert R."/>
            <person name="Binder M."/>
            <person name="Bloem J."/>
            <person name="Labutti K."/>
            <person name="Salamov A."/>
            <person name="Andreopoulos B."/>
            <person name="Baker S."/>
            <person name="Barry K."/>
            <person name="Bills G."/>
            <person name="Bluhm B."/>
            <person name="Cannon C."/>
            <person name="Castanera R."/>
            <person name="Culley D."/>
            <person name="Daum C."/>
            <person name="Ezra D."/>
            <person name="Gonzalez J."/>
            <person name="Henrissat B."/>
            <person name="Kuo A."/>
            <person name="Liang C."/>
            <person name="Lipzen A."/>
            <person name="Lutzoni F."/>
            <person name="Magnuson J."/>
            <person name="Mondo S."/>
            <person name="Nolan M."/>
            <person name="Ohm R."/>
            <person name="Pangilinan J."/>
            <person name="Park H.-J."/>
            <person name="Ramirez L."/>
            <person name="Alfaro M."/>
            <person name="Sun H."/>
            <person name="Tritt A."/>
            <person name="Yoshinaga Y."/>
            <person name="Zwiers L.-H."/>
            <person name="Turgeon B."/>
            <person name="Goodwin S."/>
            <person name="Spatafora J."/>
            <person name="Crous P."/>
            <person name="Grigoriev I."/>
        </authorList>
    </citation>
    <scope>NUCLEOTIDE SEQUENCE</scope>
    <source>
        <strain evidence="2">CBS 675.92</strain>
    </source>
</reference>
<feature type="compositionally biased region" description="Low complexity" evidence="1">
    <location>
        <begin position="340"/>
        <end position="353"/>
    </location>
</feature>
<keyword evidence="3" id="KW-1185">Reference proteome</keyword>
<dbReference type="OrthoDB" id="5430299at2759"/>
<dbReference type="EMBL" id="ML977060">
    <property type="protein sequence ID" value="KAF1948386.1"/>
    <property type="molecule type" value="Genomic_DNA"/>
</dbReference>
<dbReference type="Proteomes" id="UP000800035">
    <property type="component" value="Unassembled WGS sequence"/>
</dbReference>
<evidence type="ECO:0000313" key="3">
    <source>
        <dbReference type="Proteomes" id="UP000800035"/>
    </source>
</evidence>
<dbReference type="AlphaFoldDB" id="A0A6A5TC82"/>
<organism evidence="2 3">
    <name type="scientific">Byssothecium circinans</name>
    <dbReference type="NCBI Taxonomy" id="147558"/>
    <lineage>
        <taxon>Eukaryota</taxon>
        <taxon>Fungi</taxon>
        <taxon>Dikarya</taxon>
        <taxon>Ascomycota</taxon>
        <taxon>Pezizomycotina</taxon>
        <taxon>Dothideomycetes</taxon>
        <taxon>Pleosporomycetidae</taxon>
        <taxon>Pleosporales</taxon>
        <taxon>Massarineae</taxon>
        <taxon>Massarinaceae</taxon>
        <taxon>Byssothecium</taxon>
    </lineage>
</organism>
<name>A0A6A5TC82_9PLEO</name>
<sequence length="404" mass="45343">MPHHISDERREEIAIQIEEKKRHLHAGTPENIADTREIFTSREEALASYGWYMETLFPRRLPPTIPPAYEYIAKIKNTNFLDEENIAELTTLLGLRDPPYIGLGTCKGTAYRLVPDEDLLTYDTRPDFDLINRTGSRIMLEDFLGVDFPNELANAANDEQKNDSSMSSQDYTANCSSSSVDSDADGFVFYQLGNLHFWYEECGEVDDEEKTKLWEDTGYAVGVKLALDGKPGDVYIFFNYRPFDDELYRVNLSDFKSWFLPGYEGCKFACARIATSIEDLKDGVEFDLSLVKAKRPAYTAVARTADGKRLLKHYELANEPCSELDIVQPTEECVDENAESSSSAPLLASSTSSRVETAPESTSSTESQRFEIQPATPPKFSCDEVRVSDGPITSSTSLIAKKAH</sequence>
<protein>
    <submittedName>
        <fullName evidence="2">Uncharacterized protein</fullName>
    </submittedName>
</protein>
<accession>A0A6A5TC82</accession>
<feature type="region of interest" description="Disordered" evidence="1">
    <location>
        <begin position="332"/>
        <end position="404"/>
    </location>
</feature>
<gene>
    <name evidence="2" type="ORF">CC80DRAFT_511403</name>
</gene>
<evidence type="ECO:0000313" key="2">
    <source>
        <dbReference type="EMBL" id="KAF1948386.1"/>
    </source>
</evidence>